<dbReference type="InterPro" id="IPR010985">
    <property type="entry name" value="Ribbon_hlx_hlx"/>
</dbReference>
<evidence type="ECO:0000313" key="2">
    <source>
        <dbReference type="Proteomes" id="UP001139451"/>
    </source>
</evidence>
<evidence type="ECO:0000313" key="1">
    <source>
        <dbReference type="EMBL" id="MCP3728908.1"/>
    </source>
</evidence>
<dbReference type="InterPro" id="IPR038296">
    <property type="entry name" value="ParD_sf"/>
</dbReference>
<dbReference type="GO" id="GO:0006355">
    <property type="term" value="P:regulation of DNA-templated transcription"/>
    <property type="evidence" value="ECO:0007669"/>
    <property type="project" value="InterPro"/>
</dbReference>
<dbReference type="SUPFAM" id="SSF47598">
    <property type="entry name" value="Ribbon-helix-helix"/>
    <property type="match status" value="1"/>
</dbReference>
<protein>
    <submittedName>
        <fullName evidence="1">Ribbon-helix-helix protein, CopG family</fullName>
    </submittedName>
</protein>
<name>A0A9X2KMQ5_9SPHN</name>
<comment type="caution">
    <text evidence="1">The sequence shown here is derived from an EMBL/GenBank/DDBJ whole genome shotgun (WGS) entry which is preliminary data.</text>
</comment>
<dbReference type="Proteomes" id="UP001139451">
    <property type="component" value="Unassembled WGS sequence"/>
</dbReference>
<organism evidence="1 2">
    <name type="scientific">Sphingomonas tagetis</name>
    <dbReference type="NCBI Taxonomy" id="2949092"/>
    <lineage>
        <taxon>Bacteria</taxon>
        <taxon>Pseudomonadati</taxon>
        <taxon>Pseudomonadota</taxon>
        <taxon>Alphaproteobacteria</taxon>
        <taxon>Sphingomonadales</taxon>
        <taxon>Sphingomonadaceae</taxon>
        <taxon>Sphingomonas</taxon>
    </lineage>
</organism>
<sequence>MDSTRRLSVELPEDIADAVEARVSTGEYASVSAVIEDGLRALAERDDELLRDPAVEKWLREEVVPEAQRVREGKARLYSPEEVQTRLDALHARTLRGE</sequence>
<accession>A0A9X2KMQ5</accession>
<dbReference type="EMBL" id="JAMLDX010000001">
    <property type="protein sequence ID" value="MCP3728908.1"/>
    <property type="molecule type" value="Genomic_DNA"/>
</dbReference>
<gene>
    <name evidence="1" type="ORF">M9978_00550</name>
</gene>
<dbReference type="AlphaFoldDB" id="A0A9X2KMQ5"/>
<dbReference type="CDD" id="cd22231">
    <property type="entry name" value="RHH_NikR_HicB-like"/>
    <property type="match status" value="1"/>
</dbReference>
<keyword evidence="2" id="KW-1185">Reference proteome</keyword>
<dbReference type="Gene3D" id="6.10.10.120">
    <property type="entry name" value="Antitoxin ParD1-like"/>
    <property type="match status" value="1"/>
</dbReference>
<reference evidence="1" key="1">
    <citation type="submission" date="2022-05" db="EMBL/GenBank/DDBJ databases">
        <title>Sphingomonas sp. strain MG17 Genome sequencing and assembly.</title>
        <authorList>
            <person name="Kim I."/>
        </authorList>
    </citation>
    <scope>NUCLEOTIDE SEQUENCE</scope>
    <source>
        <strain evidence="1">MG17</strain>
    </source>
</reference>
<proteinExistence type="predicted"/>